<dbReference type="EMBL" id="JAOQAV010000016">
    <property type="protein sequence ID" value="KAJ4188005.1"/>
    <property type="molecule type" value="Genomic_DNA"/>
</dbReference>
<reference evidence="1" key="1">
    <citation type="submission" date="2022-09" db="EMBL/GenBank/DDBJ databases">
        <title>Fusarium specimens isolated from Avocado Roots.</title>
        <authorList>
            <person name="Stajich J."/>
            <person name="Roper C."/>
            <person name="Heimlech-Rivalta G."/>
        </authorList>
    </citation>
    <scope>NUCLEOTIDE SEQUENCE</scope>
    <source>
        <strain evidence="1">A02</strain>
    </source>
</reference>
<accession>A0A9W8V133</accession>
<evidence type="ECO:0000313" key="2">
    <source>
        <dbReference type="Proteomes" id="UP001152087"/>
    </source>
</evidence>
<keyword evidence="2" id="KW-1185">Reference proteome</keyword>
<sequence length="109" mass="11799">MTGGRSSFLPADTGACDTTVSRSCQKAVVRSAKPEGPDKVERASDWRMGRAEHHHKPDPSLFSSTAVRCKLHPDSYFSPHANGLSAIVNPTRFPSNTYDLTLTPSLAKS</sequence>
<comment type="caution">
    <text evidence="1">The sequence shown here is derived from an EMBL/GenBank/DDBJ whole genome shotgun (WGS) entry which is preliminary data.</text>
</comment>
<name>A0A9W8V133_9HYPO</name>
<dbReference type="AlphaFoldDB" id="A0A9W8V133"/>
<gene>
    <name evidence="1" type="ORF">NW755_006800</name>
</gene>
<organism evidence="1 2">
    <name type="scientific">Fusarium falciforme</name>
    <dbReference type="NCBI Taxonomy" id="195108"/>
    <lineage>
        <taxon>Eukaryota</taxon>
        <taxon>Fungi</taxon>
        <taxon>Dikarya</taxon>
        <taxon>Ascomycota</taxon>
        <taxon>Pezizomycotina</taxon>
        <taxon>Sordariomycetes</taxon>
        <taxon>Hypocreomycetidae</taxon>
        <taxon>Hypocreales</taxon>
        <taxon>Nectriaceae</taxon>
        <taxon>Fusarium</taxon>
        <taxon>Fusarium solani species complex</taxon>
    </lineage>
</organism>
<evidence type="ECO:0000313" key="1">
    <source>
        <dbReference type="EMBL" id="KAJ4188005.1"/>
    </source>
</evidence>
<dbReference type="Proteomes" id="UP001152087">
    <property type="component" value="Unassembled WGS sequence"/>
</dbReference>
<protein>
    <submittedName>
        <fullName evidence="1">Uncharacterized protein</fullName>
    </submittedName>
</protein>
<proteinExistence type="predicted"/>